<dbReference type="Proteomes" id="UP001558850">
    <property type="component" value="Unassembled WGS sequence"/>
</dbReference>
<sequence>MKSISVARQFSEVPVGRFYSDGPDSGERFRDTLLEPALKEHDVVQIDLDGTDGYGSSFLEEAFGGIVRKLHLSEQEAKRRIQFHSTDPSYVIEINDYMRDAAKRTAEQH</sequence>
<gene>
    <name evidence="1" type="ORF">AB4Y32_37715</name>
</gene>
<protein>
    <submittedName>
        <fullName evidence="1">STAS-like domain-containing protein</fullName>
    </submittedName>
</protein>
<dbReference type="EMBL" id="JBFRCH010000051">
    <property type="protein sequence ID" value="MEX3937407.1"/>
    <property type="molecule type" value="Genomic_DNA"/>
</dbReference>
<evidence type="ECO:0000313" key="1">
    <source>
        <dbReference type="EMBL" id="MEX3937407.1"/>
    </source>
</evidence>
<proteinExistence type="predicted"/>
<accession>A0ACC6UD16</accession>
<keyword evidence="2" id="KW-1185">Reference proteome</keyword>
<evidence type="ECO:0000313" key="2">
    <source>
        <dbReference type="Proteomes" id="UP001558850"/>
    </source>
</evidence>
<name>A0ACC6UD16_9BURK</name>
<organism evidence="1 2">
    <name type="scientific">Paraburkholderia phymatum</name>
    <dbReference type="NCBI Taxonomy" id="148447"/>
    <lineage>
        <taxon>Bacteria</taxon>
        <taxon>Pseudomonadati</taxon>
        <taxon>Pseudomonadota</taxon>
        <taxon>Betaproteobacteria</taxon>
        <taxon>Burkholderiales</taxon>
        <taxon>Burkholderiaceae</taxon>
        <taxon>Paraburkholderia</taxon>
    </lineage>
</organism>
<reference evidence="1" key="1">
    <citation type="submission" date="2024-07" db="EMBL/GenBank/DDBJ databases">
        <title>A survey of Mimosa microsymbionts across Brazilian biomes reveals a high diversity of Paraburkholderia nodulating endemic species, but also that Cupriavidus is common as a symbiont of widespread species.</title>
        <authorList>
            <person name="Rouws L."/>
            <person name="Barauna A."/>
            <person name="Beukes C."/>
            <person name="Rouws J.R.C."/>
            <person name="De Faria S.M."/>
            <person name="Gross E."/>
            <person name="Bueno Dos Reis Junior F."/>
            <person name="Simon M.F."/>
            <person name="Maluk M."/>
            <person name="Odee D.W."/>
            <person name="Kenicer G."/>
            <person name="Young J.P.W."/>
            <person name="Reis V.M."/>
            <person name="Zilli J."/>
            <person name="James E.K."/>
        </authorList>
    </citation>
    <scope>NUCLEOTIDE SEQUENCE</scope>
    <source>
        <strain evidence="1">EG181B</strain>
    </source>
</reference>
<comment type="caution">
    <text evidence="1">The sequence shown here is derived from an EMBL/GenBank/DDBJ whole genome shotgun (WGS) entry which is preliminary data.</text>
</comment>